<dbReference type="EMBL" id="MU275838">
    <property type="protein sequence ID" value="KAI0053888.1"/>
    <property type="molecule type" value="Genomic_DNA"/>
</dbReference>
<organism evidence="1 2">
    <name type="scientific">Auriscalpium vulgare</name>
    <dbReference type="NCBI Taxonomy" id="40419"/>
    <lineage>
        <taxon>Eukaryota</taxon>
        <taxon>Fungi</taxon>
        <taxon>Dikarya</taxon>
        <taxon>Basidiomycota</taxon>
        <taxon>Agaricomycotina</taxon>
        <taxon>Agaricomycetes</taxon>
        <taxon>Russulales</taxon>
        <taxon>Auriscalpiaceae</taxon>
        <taxon>Auriscalpium</taxon>
    </lineage>
</organism>
<comment type="caution">
    <text evidence="1">The sequence shown here is derived from an EMBL/GenBank/DDBJ whole genome shotgun (WGS) entry which is preliminary data.</text>
</comment>
<name>A0ACB8SDF3_9AGAM</name>
<protein>
    <submittedName>
        <fullName evidence="1">Uncharacterized protein</fullName>
    </submittedName>
</protein>
<keyword evidence="2" id="KW-1185">Reference proteome</keyword>
<accession>A0ACB8SDF3</accession>
<gene>
    <name evidence="1" type="ORF">FA95DRAFT_1673797</name>
</gene>
<reference evidence="1" key="2">
    <citation type="journal article" date="2022" name="New Phytol.">
        <title>Evolutionary transition to the ectomycorrhizal habit in the genomes of a hyperdiverse lineage of mushroom-forming fungi.</title>
        <authorList>
            <person name="Looney B."/>
            <person name="Miyauchi S."/>
            <person name="Morin E."/>
            <person name="Drula E."/>
            <person name="Courty P.E."/>
            <person name="Kohler A."/>
            <person name="Kuo A."/>
            <person name="LaButti K."/>
            <person name="Pangilinan J."/>
            <person name="Lipzen A."/>
            <person name="Riley R."/>
            <person name="Andreopoulos W."/>
            <person name="He G."/>
            <person name="Johnson J."/>
            <person name="Nolan M."/>
            <person name="Tritt A."/>
            <person name="Barry K.W."/>
            <person name="Grigoriev I.V."/>
            <person name="Nagy L.G."/>
            <person name="Hibbett D."/>
            <person name="Henrissat B."/>
            <person name="Matheny P.B."/>
            <person name="Labbe J."/>
            <person name="Martin F.M."/>
        </authorList>
    </citation>
    <scope>NUCLEOTIDE SEQUENCE</scope>
    <source>
        <strain evidence="1">FP105234-sp</strain>
    </source>
</reference>
<dbReference type="Proteomes" id="UP000814033">
    <property type="component" value="Unassembled WGS sequence"/>
</dbReference>
<evidence type="ECO:0000313" key="2">
    <source>
        <dbReference type="Proteomes" id="UP000814033"/>
    </source>
</evidence>
<evidence type="ECO:0000313" key="1">
    <source>
        <dbReference type="EMBL" id="KAI0053888.1"/>
    </source>
</evidence>
<sequence length="296" mass="32173">MEEAAAIAAEYIASLDNLPAEVAHLLAEIKHKETKSQEVLQEIQKESAKYIRHSLRNGTAPMSSKDEQIPQKVNEGYAEVDRLAEQKIRLSQRLVDLISRARARLDYDLSKVLVLQGDLDPSQQGSFVSTTRNPVQQINESLRSAMALSDALPVPSAPTTPTPSAPLQKRRRVAAVQSNASIKLPSPAPVSAPPQRTRVTTQSHRPSPAPRRGGRVVSIGPDEDAEGEDDLEEMGGDDDDTEDKSLYCFCQKLSYGEMIACDNADCAYQWVSQLAALVRQPGAASFCPSSPVSLLG</sequence>
<proteinExistence type="predicted"/>
<reference evidence="1" key="1">
    <citation type="submission" date="2021-02" db="EMBL/GenBank/DDBJ databases">
        <authorList>
            <consortium name="DOE Joint Genome Institute"/>
            <person name="Ahrendt S."/>
            <person name="Looney B.P."/>
            <person name="Miyauchi S."/>
            <person name="Morin E."/>
            <person name="Drula E."/>
            <person name="Courty P.E."/>
            <person name="Chicoki N."/>
            <person name="Fauchery L."/>
            <person name="Kohler A."/>
            <person name="Kuo A."/>
            <person name="Labutti K."/>
            <person name="Pangilinan J."/>
            <person name="Lipzen A."/>
            <person name="Riley R."/>
            <person name="Andreopoulos W."/>
            <person name="He G."/>
            <person name="Johnson J."/>
            <person name="Barry K.W."/>
            <person name="Grigoriev I.V."/>
            <person name="Nagy L."/>
            <person name="Hibbett D."/>
            <person name="Henrissat B."/>
            <person name="Matheny P.B."/>
            <person name="Labbe J."/>
            <person name="Martin F."/>
        </authorList>
    </citation>
    <scope>NUCLEOTIDE SEQUENCE</scope>
    <source>
        <strain evidence="1">FP105234-sp</strain>
    </source>
</reference>